<dbReference type="RefSeq" id="WP_283486171.1">
    <property type="nucleotide sequence ID" value="NZ_CP125947.1"/>
</dbReference>
<feature type="signal peptide" evidence="2">
    <location>
        <begin position="1"/>
        <end position="29"/>
    </location>
</feature>
<feature type="compositionally biased region" description="Polar residues" evidence="1">
    <location>
        <begin position="114"/>
        <end position="131"/>
    </location>
</feature>
<sequence length="139" mass="14534">MSKLWKTTARILPALLLTAAGSLGLQAQAQGQIPPMHEKGAVQYSCGGIGKDESTAMRAAMKDYPLSLLFAAKDGEYLADVSVDIQSSQASAQFVAGGPVCLIKLPAGSYKVTATSKDGQSHSQSVTTGKSAHSLDFRF</sequence>
<organism evidence="3 4">
    <name type="scientific">Comamonas resistens</name>
    <dbReference type="NCBI Taxonomy" id="3046670"/>
    <lineage>
        <taxon>Bacteria</taxon>
        <taxon>Pseudomonadati</taxon>
        <taxon>Pseudomonadota</taxon>
        <taxon>Betaproteobacteria</taxon>
        <taxon>Burkholderiales</taxon>
        <taxon>Comamonadaceae</taxon>
        <taxon>Comamonas</taxon>
    </lineage>
</organism>
<evidence type="ECO:0000256" key="2">
    <source>
        <dbReference type="SAM" id="SignalP"/>
    </source>
</evidence>
<evidence type="ECO:0000313" key="4">
    <source>
        <dbReference type="Proteomes" id="UP001240697"/>
    </source>
</evidence>
<protein>
    <recommendedName>
        <fullName evidence="5">Carboxypeptidase regulatory-like domain-containing protein</fullName>
    </recommendedName>
</protein>
<feature type="chain" id="PRO_5047549339" description="Carboxypeptidase regulatory-like domain-containing protein" evidence="2">
    <location>
        <begin position="30"/>
        <end position="139"/>
    </location>
</feature>
<dbReference type="Proteomes" id="UP001240697">
    <property type="component" value="Chromosome"/>
</dbReference>
<proteinExistence type="predicted"/>
<evidence type="ECO:0008006" key="5">
    <source>
        <dbReference type="Google" id="ProtNLM"/>
    </source>
</evidence>
<keyword evidence="4" id="KW-1185">Reference proteome</keyword>
<gene>
    <name evidence="3" type="ORF">QMY55_21665</name>
</gene>
<accession>A0ABY8SQ53</accession>
<feature type="region of interest" description="Disordered" evidence="1">
    <location>
        <begin position="114"/>
        <end position="139"/>
    </location>
</feature>
<reference evidence="3 4" key="1">
    <citation type="submission" date="2023-05" db="EMBL/GenBank/DDBJ databases">
        <authorList>
            <person name="Yin Y."/>
            <person name="Lu Z."/>
        </authorList>
    </citation>
    <scope>NUCLEOTIDE SEQUENCE [LARGE SCALE GENOMIC DNA]</scope>
    <source>
        <strain evidence="3 4">ZM22</strain>
    </source>
</reference>
<evidence type="ECO:0000313" key="3">
    <source>
        <dbReference type="EMBL" id="WHS65063.1"/>
    </source>
</evidence>
<keyword evidence="2" id="KW-0732">Signal</keyword>
<name>A0ABY8SQ53_9BURK</name>
<evidence type="ECO:0000256" key="1">
    <source>
        <dbReference type="SAM" id="MobiDB-lite"/>
    </source>
</evidence>
<dbReference type="EMBL" id="CP125947">
    <property type="protein sequence ID" value="WHS65063.1"/>
    <property type="molecule type" value="Genomic_DNA"/>
</dbReference>
<dbReference type="Gene3D" id="2.60.40.1120">
    <property type="entry name" value="Carboxypeptidase-like, regulatory domain"/>
    <property type="match status" value="1"/>
</dbReference>